<reference evidence="2" key="1">
    <citation type="submission" date="2021-02" db="EMBL/GenBank/DDBJ databases">
        <authorList>
            <person name="Nowell W R."/>
        </authorList>
    </citation>
    <scope>NUCLEOTIDE SEQUENCE</scope>
</reference>
<dbReference type="Gene3D" id="3.60.10.10">
    <property type="entry name" value="Endonuclease/exonuclease/phosphatase"/>
    <property type="match status" value="1"/>
</dbReference>
<protein>
    <recommendedName>
        <fullName evidence="1">Endonuclease/exonuclease/phosphatase domain-containing protein</fullName>
    </recommendedName>
</protein>
<dbReference type="GO" id="GO:0003824">
    <property type="term" value="F:catalytic activity"/>
    <property type="evidence" value="ECO:0007669"/>
    <property type="project" value="InterPro"/>
</dbReference>
<dbReference type="InterPro" id="IPR005135">
    <property type="entry name" value="Endo/exonuclease/phosphatase"/>
</dbReference>
<dbReference type="EMBL" id="CAJOBE010001050">
    <property type="protein sequence ID" value="CAF3710356.1"/>
    <property type="molecule type" value="Genomic_DNA"/>
</dbReference>
<dbReference type="EMBL" id="CAJNOU010000313">
    <property type="protein sequence ID" value="CAF0955096.1"/>
    <property type="molecule type" value="Genomic_DNA"/>
</dbReference>
<name>A0A814D960_9BILA</name>
<organism evidence="2 4">
    <name type="scientific">Rotaria sordida</name>
    <dbReference type="NCBI Taxonomy" id="392033"/>
    <lineage>
        <taxon>Eukaryota</taxon>
        <taxon>Metazoa</taxon>
        <taxon>Spiralia</taxon>
        <taxon>Gnathifera</taxon>
        <taxon>Rotifera</taxon>
        <taxon>Eurotatoria</taxon>
        <taxon>Bdelloidea</taxon>
        <taxon>Philodinida</taxon>
        <taxon>Philodinidae</taxon>
        <taxon>Rotaria</taxon>
    </lineage>
</organism>
<dbReference type="InterPro" id="IPR051916">
    <property type="entry name" value="GPI-anchor_lipid_remodeler"/>
</dbReference>
<dbReference type="InterPro" id="IPR036691">
    <property type="entry name" value="Endo/exonu/phosph_ase_sf"/>
</dbReference>
<evidence type="ECO:0000259" key="1">
    <source>
        <dbReference type="Pfam" id="PF03372"/>
    </source>
</evidence>
<sequence>MNIIRKISQFRLGTLNIHFFTDLKGQSNVYHLAQLIKPMSFDVIGLQEVLHTDQPPGTVAEKYYKFQLLSDLLQLPYIAFCSTSHRFGNAILSRFPLKTNINYLTEVIENHDVRGMLAVQVNHEFFNDNDARLYVTHLDQLSEQVRLKQMEQFEKHIYDSGLQLIVGDFNSLTFDDYSNDYFNVNIHDVRQRNSWENPFNLVTNKMKTNGYYDCWREMNKEYIDHQVMTCIYKTRIDYIWRRGELKNGWEMNECRIFSTEDATDHNGVLVNFIKTS</sequence>
<proteinExistence type="predicted"/>
<dbReference type="Pfam" id="PF03372">
    <property type="entry name" value="Exo_endo_phos"/>
    <property type="match status" value="1"/>
</dbReference>
<gene>
    <name evidence="3" type="ORF">FNK824_LOCUS9777</name>
    <name evidence="2" type="ORF">SEV965_LOCUS8465</name>
</gene>
<dbReference type="SUPFAM" id="SSF56219">
    <property type="entry name" value="DNase I-like"/>
    <property type="match status" value="1"/>
</dbReference>
<accession>A0A814D960</accession>
<dbReference type="AlphaFoldDB" id="A0A814D960"/>
<dbReference type="GO" id="GO:0016020">
    <property type="term" value="C:membrane"/>
    <property type="evidence" value="ECO:0007669"/>
    <property type="project" value="GOC"/>
</dbReference>
<feature type="domain" description="Endonuclease/exonuclease/phosphatase" evidence="1">
    <location>
        <begin position="26"/>
        <end position="246"/>
    </location>
</feature>
<comment type="caution">
    <text evidence="2">The sequence shown here is derived from an EMBL/GenBank/DDBJ whole genome shotgun (WGS) entry which is preliminary data.</text>
</comment>
<dbReference type="PANTHER" id="PTHR14859:SF1">
    <property type="entry name" value="PGAP2-INTERACTING PROTEIN"/>
    <property type="match status" value="1"/>
</dbReference>
<dbReference type="Proteomes" id="UP000663874">
    <property type="component" value="Unassembled WGS sequence"/>
</dbReference>
<dbReference type="GO" id="GO:0006506">
    <property type="term" value="P:GPI anchor biosynthetic process"/>
    <property type="evidence" value="ECO:0007669"/>
    <property type="project" value="TreeGrafter"/>
</dbReference>
<dbReference type="Proteomes" id="UP000663889">
    <property type="component" value="Unassembled WGS sequence"/>
</dbReference>
<dbReference type="PANTHER" id="PTHR14859">
    <property type="entry name" value="CALCOFLUOR WHITE HYPERSENSITIVE PROTEIN PRECURSOR"/>
    <property type="match status" value="1"/>
</dbReference>
<evidence type="ECO:0000313" key="3">
    <source>
        <dbReference type="EMBL" id="CAF3710356.1"/>
    </source>
</evidence>
<evidence type="ECO:0000313" key="4">
    <source>
        <dbReference type="Proteomes" id="UP000663889"/>
    </source>
</evidence>
<evidence type="ECO:0000313" key="2">
    <source>
        <dbReference type="EMBL" id="CAF0955096.1"/>
    </source>
</evidence>